<gene>
    <name evidence="2" type="ORF">ACJRO7_024502</name>
</gene>
<dbReference type="EMBL" id="JBJKBG010000006">
    <property type="protein sequence ID" value="KAL3735378.1"/>
    <property type="molecule type" value="Genomic_DNA"/>
</dbReference>
<sequence>MLTSEAQLGIHYVYTWIWMLDEGDQTEKIPSSVTMKRRYPETLVHWSSSRCLPQKNELAEKLLKLLPHHSFGKCLNNVGGLDKALSFYPECANDASGTPKWWDNLHCAMSHYKFVLAIENT</sequence>
<protein>
    <submittedName>
        <fullName evidence="2">Uncharacterized protein</fullName>
    </submittedName>
</protein>
<comment type="pathway">
    <text evidence="1">Protein modification; protein glycosylation.</text>
</comment>
<organism evidence="2 3">
    <name type="scientific">Eucalyptus globulus</name>
    <name type="common">Tasmanian blue gum</name>
    <dbReference type="NCBI Taxonomy" id="34317"/>
    <lineage>
        <taxon>Eukaryota</taxon>
        <taxon>Viridiplantae</taxon>
        <taxon>Streptophyta</taxon>
        <taxon>Embryophyta</taxon>
        <taxon>Tracheophyta</taxon>
        <taxon>Spermatophyta</taxon>
        <taxon>Magnoliopsida</taxon>
        <taxon>eudicotyledons</taxon>
        <taxon>Gunneridae</taxon>
        <taxon>Pentapetalae</taxon>
        <taxon>rosids</taxon>
        <taxon>malvids</taxon>
        <taxon>Myrtales</taxon>
        <taxon>Myrtaceae</taxon>
        <taxon>Myrtoideae</taxon>
        <taxon>Eucalypteae</taxon>
        <taxon>Eucalyptus</taxon>
    </lineage>
</organism>
<dbReference type="SUPFAM" id="SSF53756">
    <property type="entry name" value="UDP-Glycosyltransferase/glycogen phosphorylase"/>
    <property type="match status" value="1"/>
</dbReference>
<reference evidence="2 3" key="1">
    <citation type="submission" date="2024-11" db="EMBL/GenBank/DDBJ databases">
        <title>Chromosome-level genome assembly of Eucalyptus globulus Labill. provides insights into its genome evolution.</title>
        <authorList>
            <person name="Li X."/>
        </authorList>
    </citation>
    <scope>NUCLEOTIDE SEQUENCE [LARGE SCALE GENOMIC DNA]</scope>
    <source>
        <strain evidence="2">CL2024</strain>
        <tissue evidence="2">Fresh tender leaves</tissue>
    </source>
</reference>
<dbReference type="Proteomes" id="UP001634007">
    <property type="component" value="Unassembled WGS sequence"/>
</dbReference>
<comment type="caution">
    <text evidence="2">The sequence shown here is derived from an EMBL/GenBank/DDBJ whole genome shotgun (WGS) entry which is preliminary data.</text>
</comment>
<keyword evidence="3" id="KW-1185">Reference proteome</keyword>
<dbReference type="InterPro" id="IPR001503">
    <property type="entry name" value="Glyco_trans_10"/>
</dbReference>
<evidence type="ECO:0000256" key="1">
    <source>
        <dbReference type="ARBA" id="ARBA00004922"/>
    </source>
</evidence>
<dbReference type="AlphaFoldDB" id="A0ABD3K7R3"/>
<evidence type="ECO:0000313" key="3">
    <source>
        <dbReference type="Proteomes" id="UP001634007"/>
    </source>
</evidence>
<evidence type="ECO:0000313" key="2">
    <source>
        <dbReference type="EMBL" id="KAL3735378.1"/>
    </source>
</evidence>
<dbReference type="InterPro" id="IPR038577">
    <property type="entry name" value="GT10-like_C_sf"/>
</dbReference>
<dbReference type="PANTHER" id="PTHR11929:SF194">
    <property type="entry name" value="ALPHA-(1,3)-FUCOSYLTRANSFERASE 10"/>
    <property type="match status" value="1"/>
</dbReference>
<proteinExistence type="predicted"/>
<dbReference type="PANTHER" id="PTHR11929">
    <property type="entry name" value="ALPHA- 1,3 -FUCOSYLTRANSFERASE"/>
    <property type="match status" value="1"/>
</dbReference>
<name>A0ABD3K7R3_EUCGL</name>
<dbReference type="Gene3D" id="3.40.50.11660">
    <property type="entry name" value="Glycosyl transferase family 10, C-terminal domain"/>
    <property type="match status" value="1"/>
</dbReference>
<accession>A0ABD3K7R3</accession>